<dbReference type="InterPro" id="IPR047650">
    <property type="entry name" value="Transpos_IS110"/>
</dbReference>
<sequence length="430" mass="49513">MNHTRNDRINQVNHDTLIIGIDIAKRKHFACAVDDRGLELGKAFPITQSREGFILFHQQVFKLMKQHQKQKVLIGFEPTGHYWKNLAAFFNHCDLPFVTVNPLHVKRLKEVDDNLQTKSDQKDARVIAKLMTHGNFSKPRTLEGIDAELRQGSTFRDHLKKEKARLINQIKRWTDLYFPEVFTVYKDIGMNLLAQLKHCPIPSELAQADVEALRLTFKQEEGIRSPSRKGLNQLKEVATSSIGLTEGTELAKRQIRWIIAQYQQVSKELDQINQELETLAKQLPDYEFLVSIPGVSSDTVSALLAETGSLSLYHHPRQLIKLAGLMLTENSSGQHKGRKKLSKRGRRRLRALLFRAILPLIRNNVAFSEVYQYYISRNQNPLKKKEALVILCSKLLKIFWGLTHRKVYFDGKQMRMDFHPLSTDCEPLAS</sequence>
<dbReference type="InterPro" id="IPR002525">
    <property type="entry name" value="Transp_IS110-like_N"/>
</dbReference>
<dbReference type="Pfam" id="PF01548">
    <property type="entry name" value="DEDD_Tnp_IS110"/>
    <property type="match status" value="1"/>
</dbReference>
<feature type="domain" description="Transposase IS116/IS110/IS902 C-terminal" evidence="2">
    <location>
        <begin position="287"/>
        <end position="372"/>
    </location>
</feature>
<evidence type="ECO:0000259" key="1">
    <source>
        <dbReference type="Pfam" id="PF01548"/>
    </source>
</evidence>
<reference evidence="3 4" key="1">
    <citation type="submission" date="2014-01" db="EMBL/GenBank/DDBJ databases">
        <title>Draft genome sequencing of Bacillus alcalophilus CGMCC 1.3604.</title>
        <authorList>
            <person name="Yang J."/>
            <person name="Diao L."/>
            <person name="Yang S."/>
        </authorList>
    </citation>
    <scope>NUCLEOTIDE SEQUENCE [LARGE SCALE GENOMIC DNA]</scope>
    <source>
        <strain evidence="3 4">CGMCC 1.3604</strain>
    </source>
</reference>
<comment type="caution">
    <text evidence="3">The sequence shown here is derived from an EMBL/GenBank/DDBJ whole genome shotgun (WGS) entry which is preliminary data.</text>
</comment>
<evidence type="ECO:0000313" key="4">
    <source>
        <dbReference type="Proteomes" id="UP000297014"/>
    </source>
</evidence>
<name>A0A4S4JVR8_ALKAL</name>
<dbReference type="Proteomes" id="UP000297014">
    <property type="component" value="Unassembled WGS sequence"/>
</dbReference>
<protein>
    <submittedName>
        <fullName evidence="3">Transposase IS110</fullName>
    </submittedName>
</protein>
<gene>
    <name evidence="3" type="ORF">AJ85_18955</name>
</gene>
<dbReference type="AlphaFoldDB" id="A0A4S4JVR8"/>
<dbReference type="Pfam" id="PF02371">
    <property type="entry name" value="Transposase_20"/>
    <property type="match status" value="1"/>
</dbReference>
<dbReference type="PANTHER" id="PTHR33055">
    <property type="entry name" value="TRANSPOSASE FOR INSERTION SEQUENCE ELEMENT IS1111A"/>
    <property type="match status" value="1"/>
</dbReference>
<organism evidence="3 4">
    <name type="scientific">Alkalihalobacillus alcalophilus ATCC 27647 = CGMCC 1.3604</name>
    <dbReference type="NCBI Taxonomy" id="1218173"/>
    <lineage>
        <taxon>Bacteria</taxon>
        <taxon>Bacillati</taxon>
        <taxon>Bacillota</taxon>
        <taxon>Bacilli</taxon>
        <taxon>Bacillales</taxon>
        <taxon>Bacillaceae</taxon>
        <taxon>Alkalihalobacillus</taxon>
    </lineage>
</organism>
<evidence type="ECO:0000313" key="3">
    <source>
        <dbReference type="EMBL" id="THG89224.1"/>
    </source>
</evidence>
<dbReference type="GO" id="GO:0006313">
    <property type="term" value="P:DNA transposition"/>
    <property type="evidence" value="ECO:0007669"/>
    <property type="project" value="InterPro"/>
</dbReference>
<dbReference type="NCBIfam" id="NF033542">
    <property type="entry name" value="transpos_IS110"/>
    <property type="match status" value="1"/>
</dbReference>
<dbReference type="PANTHER" id="PTHR33055:SF15">
    <property type="entry name" value="TRANSPOSASE-RELATED"/>
    <property type="match status" value="1"/>
</dbReference>
<accession>A0A4S4JVR8</accession>
<dbReference type="GO" id="GO:0004803">
    <property type="term" value="F:transposase activity"/>
    <property type="evidence" value="ECO:0007669"/>
    <property type="project" value="InterPro"/>
</dbReference>
<dbReference type="GO" id="GO:0003677">
    <property type="term" value="F:DNA binding"/>
    <property type="evidence" value="ECO:0007669"/>
    <property type="project" value="InterPro"/>
</dbReference>
<dbReference type="RefSeq" id="WP_052044432.1">
    <property type="nucleotide sequence ID" value="NZ_ALPT02000152.1"/>
</dbReference>
<evidence type="ECO:0000259" key="2">
    <source>
        <dbReference type="Pfam" id="PF02371"/>
    </source>
</evidence>
<feature type="domain" description="Transposase IS110-like N-terminal" evidence="1">
    <location>
        <begin position="19"/>
        <end position="179"/>
    </location>
</feature>
<dbReference type="InterPro" id="IPR003346">
    <property type="entry name" value="Transposase_20"/>
</dbReference>
<dbReference type="OrthoDB" id="9790935at2"/>
<proteinExistence type="predicted"/>
<dbReference type="EMBL" id="JALP01000254">
    <property type="protein sequence ID" value="THG89224.1"/>
    <property type="molecule type" value="Genomic_DNA"/>
</dbReference>